<sequence length="107" mass="12340">MRADTFHDFELAALALYAQAPLRTRYVAKYRHKDAKLVLKCIRYKTDKLQDLNKFERLNRALMAQMQQNPLDLNKAEHDKQELRDGAGAAAGAERSPKAAKKTKKRR</sequence>
<reference evidence="3 4" key="1">
    <citation type="submission" date="2023-09" db="EMBL/GenBank/DDBJ databases">
        <title>Pangenome analysis of Batrachochytrium dendrobatidis and related Chytrids.</title>
        <authorList>
            <person name="Yacoub M.N."/>
            <person name="Stajich J.E."/>
            <person name="James T.Y."/>
        </authorList>
    </citation>
    <scope>NUCLEOTIDE SEQUENCE [LARGE SCALE GENOMIC DNA]</scope>
    <source>
        <strain evidence="3 4">JEL0888</strain>
    </source>
</reference>
<dbReference type="Proteomes" id="UP001527925">
    <property type="component" value="Unassembled WGS sequence"/>
</dbReference>
<proteinExistence type="predicted"/>
<feature type="domain" description="SRP9" evidence="2">
    <location>
        <begin position="5"/>
        <end position="66"/>
    </location>
</feature>
<evidence type="ECO:0000313" key="3">
    <source>
        <dbReference type="EMBL" id="KAL2916906.1"/>
    </source>
</evidence>
<dbReference type="SUPFAM" id="SSF54762">
    <property type="entry name" value="Signal recognition particle alu RNA binding heterodimer, SRP9/14"/>
    <property type="match status" value="1"/>
</dbReference>
<accession>A0ABR4NBT4</accession>
<comment type="caution">
    <text evidence="3">The sequence shown here is derived from an EMBL/GenBank/DDBJ whole genome shotgun (WGS) entry which is preliminary data.</text>
</comment>
<dbReference type="InterPro" id="IPR039432">
    <property type="entry name" value="SRP9_dom"/>
</dbReference>
<feature type="compositionally biased region" description="Basic residues" evidence="1">
    <location>
        <begin position="98"/>
        <end position="107"/>
    </location>
</feature>
<evidence type="ECO:0000313" key="4">
    <source>
        <dbReference type="Proteomes" id="UP001527925"/>
    </source>
</evidence>
<gene>
    <name evidence="3" type="ORF">HK105_203685</name>
</gene>
<dbReference type="InterPro" id="IPR009018">
    <property type="entry name" value="Signal_recog_particle_SRP9/14"/>
</dbReference>
<feature type="region of interest" description="Disordered" evidence="1">
    <location>
        <begin position="69"/>
        <end position="107"/>
    </location>
</feature>
<dbReference type="InterPro" id="IPR039914">
    <property type="entry name" value="SRP9-like"/>
</dbReference>
<keyword evidence="4" id="KW-1185">Reference proteome</keyword>
<dbReference type="PANTHER" id="PTHR12834:SF12">
    <property type="entry name" value="SIGNAL RECOGNITION PARTICLE 9 KDA PROTEIN"/>
    <property type="match status" value="1"/>
</dbReference>
<protein>
    <recommendedName>
        <fullName evidence="2">SRP9 domain-containing protein</fullName>
    </recommendedName>
</protein>
<dbReference type="PANTHER" id="PTHR12834">
    <property type="entry name" value="SIGNAL RECOGNITION PARTICLE 9 KDA PROTEIN"/>
    <property type="match status" value="1"/>
</dbReference>
<evidence type="ECO:0000256" key="1">
    <source>
        <dbReference type="SAM" id="MobiDB-lite"/>
    </source>
</evidence>
<feature type="compositionally biased region" description="Basic and acidic residues" evidence="1">
    <location>
        <begin position="74"/>
        <end position="85"/>
    </location>
</feature>
<dbReference type="EMBL" id="JADGIZ020000014">
    <property type="protein sequence ID" value="KAL2916906.1"/>
    <property type="molecule type" value="Genomic_DNA"/>
</dbReference>
<dbReference type="Pfam" id="PF05486">
    <property type="entry name" value="SRP9-21"/>
    <property type="match status" value="1"/>
</dbReference>
<organism evidence="3 4">
    <name type="scientific">Polyrhizophydium stewartii</name>
    <dbReference type="NCBI Taxonomy" id="2732419"/>
    <lineage>
        <taxon>Eukaryota</taxon>
        <taxon>Fungi</taxon>
        <taxon>Fungi incertae sedis</taxon>
        <taxon>Chytridiomycota</taxon>
        <taxon>Chytridiomycota incertae sedis</taxon>
        <taxon>Chytridiomycetes</taxon>
        <taxon>Rhizophydiales</taxon>
        <taxon>Rhizophydiales incertae sedis</taxon>
        <taxon>Polyrhizophydium</taxon>
    </lineage>
</organism>
<name>A0ABR4NBT4_9FUNG</name>
<dbReference type="Gene3D" id="3.30.720.10">
    <property type="entry name" value="Signal recognition particle alu RNA binding heterodimer, srp9/1"/>
    <property type="match status" value="1"/>
</dbReference>
<evidence type="ECO:0000259" key="2">
    <source>
        <dbReference type="Pfam" id="PF05486"/>
    </source>
</evidence>